<evidence type="ECO:0000313" key="1">
    <source>
        <dbReference type="EMBL" id="EFQ82636.1"/>
    </source>
</evidence>
<protein>
    <submittedName>
        <fullName evidence="1">Uncharacterized protein</fullName>
    </submittedName>
</protein>
<gene>
    <name evidence="1" type="ORF">HMPREF0063_11845</name>
</gene>
<accession>E2SDQ9</accession>
<comment type="caution">
    <text evidence="1">The sequence shown here is derived from an EMBL/GenBank/DDBJ whole genome shotgun (WGS) entry which is preliminary data.</text>
</comment>
<name>E2SDQ9_9ACTN</name>
<dbReference type="EMBL" id="ACLF03000006">
    <property type="protein sequence ID" value="EFQ82636.1"/>
    <property type="molecule type" value="Genomic_DNA"/>
</dbReference>
<evidence type="ECO:0000313" key="2">
    <source>
        <dbReference type="Proteomes" id="UP000003111"/>
    </source>
</evidence>
<proteinExistence type="predicted"/>
<reference evidence="1" key="1">
    <citation type="submission" date="2010-08" db="EMBL/GenBank/DDBJ databases">
        <authorList>
            <person name="Muzny D."/>
            <person name="Qin X."/>
            <person name="Buhay C."/>
            <person name="Dugan-Rocha S."/>
            <person name="Ding Y."/>
            <person name="Chen G."/>
            <person name="Hawes A."/>
            <person name="Holder M."/>
            <person name="Jhangiani S."/>
            <person name="Johnson A."/>
            <person name="Khan Z."/>
            <person name="Li Z."/>
            <person name="Liu W."/>
            <person name="Liu X."/>
            <person name="Perez L."/>
            <person name="Shen H."/>
            <person name="Wang Q."/>
            <person name="Watt J."/>
            <person name="Xi L."/>
            <person name="Xin Y."/>
            <person name="Zhou J."/>
            <person name="Deng J."/>
            <person name="Jiang H."/>
            <person name="Liu Y."/>
            <person name="Qu J."/>
            <person name="Song X.-Z."/>
            <person name="Zhang L."/>
            <person name="Villasana D."/>
            <person name="Johnson A."/>
            <person name="Liu J."/>
            <person name="Liyanage D."/>
            <person name="Lorensuhewa L."/>
            <person name="Robinson T."/>
            <person name="Song A."/>
            <person name="Song B.-B."/>
            <person name="Dinh H."/>
            <person name="Thornton R."/>
            <person name="Coyle M."/>
            <person name="Francisco L."/>
            <person name="Jackson L."/>
            <person name="Javaid M."/>
            <person name="Korchina V."/>
            <person name="Kovar C."/>
            <person name="Mata R."/>
            <person name="Mathew T."/>
            <person name="Ngo R."/>
            <person name="Nguyen L."/>
            <person name="Nguyen N."/>
            <person name="Okwuonu G."/>
            <person name="Ongeri F."/>
            <person name="Pham C."/>
            <person name="Simmons D."/>
            <person name="Wilczek-Boney K."/>
            <person name="Hale W."/>
            <person name="Jakkamsetti A."/>
            <person name="Pham P."/>
            <person name="Ruth R."/>
            <person name="San Lucas F."/>
            <person name="Warren J."/>
            <person name="Zhang J."/>
            <person name="Zhao Z."/>
            <person name="Zhou C."/>
            <person name="Zhu D."/>
            <person name="Lee S."/>
            <person name="Bess C."/>
            <person name="Blankenburg K."/>
            <person name="Forbes L."/>
            <person name="Fu Q."/>
            <person name="Gubbala S."/>
            <person name="Hirani K."/>
            <person name="Jayaseelan J.C."/>
            <person name="Lara F."/>
            <person name="Munidasa M."/>
            <person name="Palculict T."/>
            <person name="Patil S."/>
            <person name="Pu L.-L."/>
            <person name="Saada N."/>
            <person name="Tang L."/>
            <person name="Weissenberger G."/>
            <person name="Zhu Y."/>
            <person name="Hemphill L."/>
            <person name="Shang Y."/>
            <person name="Youmans B."/>
            <person name="Ayvaz T."/>
            <person name="Ross M."/>
            <person name="Santibanez J."/>
            <person name="Aqrawi P."/>
            <person name="Gross S."/>
            <person name="Joshi V."/>
            <person name="Fowler G."/>
            <person name="Nazareth L."/>
            <person name="Reid J."/>
            <person name="Worley K."/>
            <person name="Petrosino J."/>
            <person name="Highlander S."/>
            <person name="Gibbs R."/>
        </authorList>
    </citation>
    <scope>NUCLEOTIDE SEQUENCE [LARGE SCALE GENOMIC DNA]</scope>
    <source>
        <strain evidence="1">DSM 15272</strain>
    </source>
</reference>
<keyword evidence="2" id="KW-1185">Reference proteome</keyword>
<organism evidence="1 2">
    <name type="scientific">Aeromicrobium marinum DSM 15272</name>
    <dbReference type="NCBI Taxonomy" id="585531"/>
    <lineage>
        <taxon>Bacteria</taxon>
        <taxon>Bacillati</taxon>
        <taxon>Actinomycetota</taxon>
        <taxon>Actinomycetes</taxon>
        <taxon>Propionibacteriales</taxon>
        <taxon>Nocardioidaceae</taxon>
        <taxon>Aeromicrobium</taxon>
    </lineage>
</organism>
<dbReference type="HOGENOM" id="CLU_3246101_0_0_11"/>
<sequence>MVGGGHAVSVRTRHRPMCQRRCHDTRGMPIGEPNVMHALHLG</sequence>
<dbReference type="AlphaFoldDB" id="E2SDQ9"/>
<dbReference type="Proteomes" id="UP000003111">
    <property type="component" value="Unassembled WGS sequence"/>
</dbReference>